<accession>A0A0D7EDB2</accession>
<sequence length="66" mass="7692">MPDIDSIVLEQLRHIGGALDGLRDDMREVKQRLGILESQYASISNRLDRMDLRIERIERRLDLTDA</sequence>
<protein>
    <submittedName>
        <fullName evidence="2">Uncharacterized protein</fullName>
    </submittedName>
</protein>
<dbReference type="Proteomes" id="UP000032515">
    <property type="component" value="Unassembled WGS sequence"/>
</dbReference>
<dbReference type="PATRIC" id="fig|1076.23.peg.5364"/>
<dbReference type="EMBL" id="JXXE01000491">
    <property type="protein sequence ID" value="KIZ38809.1"/>
    <property type="molecule type" value="Genomic_DNA"/>
</dbReference>
<gene>
    <name evidence="2" type="ORF">OO17_22485</name>
</gene>
<organism evidence="2 3">
    <name type="scientific">Rhodopseudomonas palustris</name>
    <dbReference type="NCBI Taxonomy" id="1076"/>
    <lineage>
        <taxon>Bacteria</taxon>
        <taxon>Pseudomonadati</taxon>
        <taxon>Pseudomonadota</taxon>
        <taxon>Alphaproteobacteria</taxon>
        <taxon>Hyphomicrobiales</taxon>
        <taxon>Nitrobacteraceae</taxon>
        <taxon>Rhodopseudomonas</taxon>
    </lineage>
</organism>
<evidence type="ECO:0000313" key="3">
    <source>
        <dbReference type="Proteomes" id="UP000032515"/>
    </source>
</evidence>
<dbReference type="OrthoDB" id="7282689at2"/>
<dbReference type="AlphaFoldDB" id="A0A0D7EDB2"/>
<evidence type="ECO:0000313" key="2">
    <source>
        <dbReference type="EMBL" id="KIZ38809.1"/>
    </source>
</evidence>
<proteinExistence type="predicted"/>
<comment type="caution">
    <text evidence="2">The sequence shown here is derived from an EMBL/GenBank/DDBJ whole genome shotgun (WGS) entry which is preliminary data.</text>
</comment>
<evidence type="ECO:0000256" key="1">
    <source>
        <dbReference type="SAM" id="Coils"/>
    </source>
</evidence>
<reference evidence="2 3" key="1">
    <citation type="submission" date="2014-11" db="EMBL/GenBank/DDBJ databases">
        <title>Genomics and ecophysiology of heterotrophic nitrogen fixing bacteria isolated from estuarine surface water.</title>
        <authorList>
            <person name="Bentzon-Tilia M."/>
            <person name="Severin I."/>
            <person name="Hansen L.H."/>
            <person name="Riemann L."/>
        </authorList>
    </citation>
    <scope>NUCLEOTIDE SEQUENCE [LARGE SCALE GENOMIC DNA]</scope>
    <source>
        <strain evidence="2 3">BAL398</strain>
    </source>
</reference>
<feature type="coiled-coil region" evidence="1">
    <location>
        <begin position="19"/>
        <end position="60"/>
    </location>
</feature>
<dbReference type="RefSeq" id="WP_044415834.1">
    <property type="nucleotide sequence ID" value="NZ_JXXE01000491.1"/>
</dbReference>
<keyword evidence="1" id="KW-0175">Coiled coil</keyword>
<name>A0A0D7EDB2_RHOPL</name>